<reference evidence="2" key="1">
    <citation type="submission" date="2016-12" db="EMBL/GenBank/DDBJ databases">
        <authorList>
            <person name="Moulin L."/>
        </authorList>
    </citation>
    <scope>NUCLEOTIDE SEQUENCE [LARGE SCALE GENOMIC DNA]</scope>
    <source>
        <strain evidence="2">STM 7183</strain>
    </source>
</reference>
<evidence type="ECO:0000313" key="2">
    <source>
        <dbReference type="EMBL" id="SIT40134.1"/>
    </source>
</evidence>
<proteinExistence type="predicted"/>
<protein>
    <submittedName>
        <fullName evidence="2">Uncharacterized protein</fullName>
    </submittedName>
</protein>
<organism evidence="2 3">
    <name type="scientific">Paraburkholderia piptadeniae</name>
    <dbReference type="NCBI Taxonomy" id="1701573"/>
    <lineage>
        <taxon>Bacteria</taxon>
        <taxon>Pseudomonadati</taxon>
        <taxon>Pseudomonadota</taxon>
        <taxon>Betaproteobacteria</taxon>
        <taxon>Burkholderiales</taxon>
        <taxon>Burkholderiaceae</taxon>
        <taxon>Paraburkholderia</taxon>
    </lineage>
</organism>
<comment type="caution">
    <text evidence="2">The sequence shown here is derived from an EMBL/GenBank/DDBJ whole genome shotgun (WGS) entry which is preliminary data.</text>
</comment>
<name>A0A1N7RYJ6_9BURK</name>
<keyword evidence="3" id="KW-1185">Reference proteome</keyword>
<accession>A0A1N7RYJ6</accession>
<evidence type="ECO:0000313" key="3">
    <source>
        <dbReference type="Proteomes" id="UP000195569"/>
    </source>
</evidence>
<sequence length="145" mass="15250">MPPGRVLVSLPTTKDSLDVVAVRIEHESSVVTRRIAMLGVTVAGCAVIGAAGFQGCLVERVYLGATPRYKGSVLFHAMRVKAVNPENRVIEAVADAIGPAVARHLHHAAHAKRAQSGVVKRGGTMDVRDSNSGVIDHRGTSSVPL</sequence>
<dbReference type="EMBL" id="CYGY02000024">
    <property type="protein sequence ID" value="SIT40134.1"/>
    <property type="molecule type" value="Genomic_DNA"/>
</dbReference>
<dbReference type="AlphaFoldDB" id="A0A1N7RYJ6"/>
<dbReference type="Proteomes" id="UP000195569">
    <property type="component" value="Unassembled WGS sequence"/>
</dbReference>
<feature type="region of interest" description="Disordered" evidence="1">
    <location>
        <begin position="112"/>
        <end position="145"/>
    </location>
</feature>
<evidence type="ECO:0000256" key="1">
    <source>
        <dbReference type="SAM" id="MobiDB-lite"/>
    </source>
</evidence>
<gene>
    <name evidence="2" type="ORF">BN2476_240003</name>
</gene>